<comment type="similarity">
    <text evidence="2 13">Belongs to the amiloride-sensitive sodium channel (TC 1.A.6) family.</text>
</comment>
<keyword evidence="11 13" id="KW-0739">Sodium transport</keyword>
<evidence type="ECO:0000313" key="17">
    <source>
        <dbReference type="Proteomes" id="UP000292052"/>
    </source>
</evidence>
<keyword evidence="9 13" id="KW-0406">Ion transport</keyword>
<keyword evidence="17" id="KW-1185">Reference proteome</keyword>
<dbReference type="Gene3D" id="3.40.190.10">
    <property type="entry name" value="Periplasmic binding protein-like II"/>
    <property type="match status" value="1"/>
</dbReference>
<reference evidence="16 17" key="1">
    <citation type="submission" date="2017-03" db="EMBL/GenBank/DDBJ databases">
        <title>Genome of the blue death feigning beetle - Asbolus verrucosus.</title>
        <authorList>
            <person name="Rider S.D."/>
        </authorList>
    </citation>
    <scope>NUCLEOTIDE SEQUENCE [LARGE SCALE GENOMIC DNA]</scope>
    <source>
        <strain evidence="16">Butters</strain>
        <tissue evidence="16">Head and leg muscle</tissue>
    </source>
</reference>
<comment type="caution">
    <text evidence="16">The sequence shown here is derived from an EMBL/GenBank/DDBJ whole genome shotgun (WGS) entry which is preliminary data.</text>
</comment>
<proteinExistence type="inferred from homology"/>
<evidence type="ECO:0000256" key="2">
    <source>
        <dbReference type="ARBA" id="ARBA00007193"/>
    </source>
</evidence>
<feature type="domain" description="Ionotropic glutamate receptor C-terminal" evidence="15">
    <location>
        <begin position="225"/>
        <end position="493"/>
    </location>
</feature>
<keyword evidence="16" id="KW-0675">Receptor</keyword>
<evidence type="ECO:0000256" key="14">
    <source>
        <dbReference type="SAM" id="Phobius"/>
    </source>
</evidence>
<evidence type="ECO:0000256" key="4">
    <source>
        <dbReference type="ARBA" id="ARBA00022448"/>
    </source>
</evidence>
<gene>
    <name evidence="16" type="ORF">BDFB_000757</name>
</gene>
<dbReference type="Gene3D" id="1.10.287.70">
    <property type="match status" value="1"/>
</dbReference>
<keyword evidence="12 13" id="KW-0407">Ion channel</keyword>
<dbReference type="Gene3D" id="2.60.470.10">
    <property type="entry name" value="Acid-sensing ion channels like domains"/>
    <property type="match status" value="2"/>
</dbReference>
<dbReference type="Pfam" id="PF00858">
    <property type="entry name" value="ASC"/>
    <property type="match status" value="2"/>
</dbReference>
<evidence type="ECO:0000256" key="7">
    <source>
        <dbReference type="ARBA" id="ARBA00022989"/>
    </source>
</evidence>
<dbReference type="Pfam" id="PF00060">
    <property type="entry name" value="Lig_chan"/>
    <property type="match status" value="1"/>
</dbReference>
<dbReference type="GO" id="GO:0005886">
    <property type="term" value="C:plasma membrane"/>
    <property type="evidence" value="ECO:0007669"/>
    <property type="project" value="TreeGrafter"/>
</dbReference>
<accession>A0A482VMI1</accession>
<name>A0A482VMI1_ASBVE</name>
<feature type="transmembrane region" description="Helical" evidence="14">
    <location>
        <begin position="300"/>
        <end position="321"/>
    </location>
</feature>
<dbReference type="GO" id="GO:0015280">
    <property type="term" value="F:ligand-gated sodium channel activity"/>
    <property type="evidence" value="ECO:0007669"/>
    <property type="project" value="TreeGrafter"/>
</dbReference>
<evidence type="ECO:0000313" key="16">
    <source>
        <dbReference type="EMBL" id="RZC33568.1"/>
    </source>
</evidence>
<evidence type="ECO:0000256" key="11">
    <source>
        <dbReference type="ARBA" id="ARBA00023201"/>
    </source>
</evidence>
<keyword evidence="7 14" id="KW-1133">Transmembrane helix</keyword>
<feature type="non-terminal residue" evidence="16">
    <location>
        <position position="1051"/>
    </location>
</feature>
<dbReference type="FunFam" id="1.10.287.70:FF:000208">
    <property type="entry name" value="Blast:Probable glutamate receptor"/>
    <property type="match status" value="1"/>
</dbReference>
<evidence type="ECO:0000256" key="9">
    <source>
        <dbReference type="ARBA" id="ARBA00023065"/>
    </source>
</evidence>
<evidence type="ECO:0000256" key="10">
    <source>
        <dbReference type="ARBA" id="ARBA00023136"/>
    </source>
</evidence>
<keyword evidence="5 13" id="KW-0894">Sodium channel</keyword>
<dbReference type="AlphaFoldDB" id="A0A482VMI1"/>
<keyword evidence="6 13" id="KW-0812">Transmembrane</keyword>
<dbReference type="SUPFAM" id="SSF53850">
    <property type="entry name" value="Periplasmic binding protein-like II"/>
    <property type="match status" value="1"/>
</dbReference>
<sequence>LYNYNEFQAADLKLFKNPFKWVLYGDFTTLSNYYFGVDSQVYVIHKGDSDSYTVKSIYKYSPNSSFVQNDVAIWSTNGSFSRNKTSAISNRKNLMGTTIKISYVITNLNSLNHLWDYRNNHIDAISKLNYILVHHLMDFLNASKEFIMQRTWGYKNASTGLYSGMAGDLQRGLADLGGTPLFFTIDRIDIIDYIAATTSTYMRFIFRAPPLSYVTNVFTLPFDATVWHCSFVMVGVVVVAIYIIVVWEWKNQRFREKFLEAHTTALKPNFFDVIMLEIGAISQQGTDVEPKSNAGRIATILTFLTLMFMYTSYSANIVALLQSTTDSIRTLEDLLNSRIKLGVEDIVYAHYYFENAQEPVRKAIYQQKVAPKGQKPNFMTAEEGMKRVQQGFFAFHVELNTGYKIVSDIFQENEKCGLMEVEYVNLIEPWLSTRKNSAYKEVMKIGMKKMKESGIQNREMKKIYTRKPICHGKGSNFDSVGMIDCYSAFLIFGTTSTLNISEITDVIQILGRLYDFDYHASERTSIEKLHKSFELSEIDIITTMKFLTTPCEDLLLECSWKGVPVKCSKIFRLSLTSEGYCCTFNYVKKSSPLLGDGTPVKGTDGITKGLSVIINNDVEDYQYVPLLSTGVIVRVFNPTVFPDKSSGSLSEVLAPASTENFLEIVPTTIRTVSEVGKYPLSKRQCLFDNEKPKKFKGLYSQSDCNMECRIASSLALCQCIPFMIPKSTPETVCDLTNLACLNRYRNKWNSLYPEKDDYGQLQRERHDSLRCNEICYPSCDGTSYEILTDTAPVRTANLTQQDPRLMMTYIQFVGQLYDFDFKQESIKNLLQFQKILDLAGLTIINLVKTLTIPCNELLNSCTWQRVRINCSEIFLMRLTYEGYCCVFNYIKEIPNERTTEKMPLTTESGLENGLSVEITNKVDDYFYSTLSSVGVTAHVFFANDYPDKVSGSLNEILIESKSENFLEIVPTTVKAVKDVLHYPVPERECLFDTERRTVVGKAYSQSDCYVECRLESILALCKCVPFKMPVSNDNTVCTLEDIPCLNRYRDK</sequence>
<dbReference type="PANTHER" id="PTHR11690">
    <property type="entry name" value="AMILORIDE-SENSITIVE SODIUM CHANNEL-RELATED"/>
    <property type="match status" value="1"/>
</dbReference>
<dbReference type="EMBL" id="QDEB01087704">
    <property type="protein sequence ID" value="RZC33568.1"/>
    <property type="molecule type" value="Genomic_DNA"/>
</dbReference>
<keyword evidence="4 13" id="KW-0813">Transport</keyword>
<evidence type="ECO:0000256" key="8">
    <source>
        <dbReference type="ARBA" id="ARBA00023053"/>
    </source>
</evidence>
<evidence type="ECO:0000256" key="12">
    <source>
        <dbReference type="ARBA" id="ARBA00023303"/>
    </source>
</evidence>
<evidence type="ECO:0000256" key="6">
    <source>
        <dbReference type="ARBA" id="ARBA00022692"/>
    </source>
</evidence>
<keyword evidence="8" id="KW-0915">Sodium</keyword>
<dbReference type="STRING" id="1661398.A0A482VMI1"/>
<keyword evidence="10 14" id="KW-0472">Membrane</keyword>
<evidence type="ECO:0000259" key="15">
    <source>
        <dbReference type="Pfam" id="PF00060"/>
    </source>
</evidence>
<feature type="non-terminal residue" evidence="16">
    <location>
        <position position="1"/>
    </location>
</feature>
<evidence type="ECO:0000256" key="1">
    <source>
        <dbReference type="ARBA" id="ARBA00004141"/>
    </source>
</evidence>
<organism evidence="16 17">
    <name type="scientific">Asbolus verrucosus</name>
    <name type="common">Desert ironclad beetle</name>
    <dbReference type="NCBI Taxonomy" id="1661398"/>
    <lineage>
        <taxon>Eukaryota</taxon>
        <taxon>Metazoa</taxon>
        <taxon>Ecdysozoa</taxon>
        <taxon>Arthropoda</taxon>
        <taxon>Hexapoda</taxon>
        <taxon>Insecta</taxon>
        <taxon>Pterygota</taxon>
        <taxon>Neoptera</taxon>
        <taxon>Endopterygota</taxon>
        <taxon>Coleoptera</taxon>
        <taxon>Polyphaga</taxon>
        <taxon>Cucujiformia</taxon>
        <taxon>Tenebrionidae</taxon>
        <taxon>Pimeliinae</taxon>
        <taxon>Asbolus</taxon>
    </lineage>
</organism>
<dbReference type="InterPro" id="IPR001873">
    <property type="entry name" value="ENaC"/>
</dbReference>
<evidence type="ECO:0000256" key="13">
    <source>
        <dbReference type="RuleBase" id="RU000679"/>
    </source>
</evidence>
<protein>
    <submittedName>
        <fullName evidence="16">Glutamate receptor 2</fullName>
    </submittedName>
</protein>
<feature type="transmembrane region" description="Helical" evidence="14">
    <location>
        <begin position="225"/>
        <end position="247"/>
    </location>
</feature>
<evidence type="ECO:0000256" key="3">
    <source>
        <dbReference type="ARBA" id="ARBA00008685"/>
    </source>
</evidence>
<dbReference type="PANTHER" id="PTHR11690:SF253">
    <property type="entry name" value="PICKPOCKET 18-RELATED"/>
    <property type="match status" value="1"/>
</dbReference>
<dbReference type="Proteomes" id="UP000292052">
    <property type="component" value="Unassembled WGS sequence"/>
</dbReference>
<comment type="similarity">
    <text evidence="3">Belongs to the glutamate-gated ion channel (TC 1.A.10.1) family.</text>
</comment>
<dbReference type="InterPro" id="IPR001320">
    <property type="entry name" value="Iontro_rcpt_C"/>
</dbReference>
<dbReference type="OrthoDB" id="6117597at2759"/>
<evidence type="ECO:0000256" key="5">
    <source>
        <dbReference type="ARBA" id="ARBA00022461"/>
    </source>
</evidence>
<comment type="subcellular location">
    <subcellularLocation>
        <location evidence="1">Membrane</location>
        <topology evidence="1">Multi-pass membrane protein</topology>
    </subcellularLocation>
</comment>